<dbReference type="GO" id="GO:0016301">
    <property type="term" value="F:kinase activity"/>
    <property type="evidence" value="ECO:0007669"/>
    <property type="project" value="UniProtKB-UniRule"/>
</dbReference>
<dbReference type="PIRSF" id="PIRSF006221">
    <property type="entry name" value="Ketosamine-3-kinase"/>
    <property type="match status" value="1"/>
</dbReference>
<comment type="caution">
    <text evidence="3">The sequence shown here is derived from an EMBL/GenBank/DDBJ whole genome shotgun (WGS) entry which is preliminary data.</text>
</comment>
<evidence type="ECO:0000256" key="1">
    <source>
        <dbReference type="ARBA" id="ARBA00009460"/>
    </source>
</evidence>
<dbReference type="OrthoDB" id="5291879at2"/>
<dbReference type="InterPro" id="IPR011009">
    <property type="entry name" value="Kinase-like_dom_sf"/>
</dbReference>
<evidence type="ECO:0000313" key="3">
    <source>
        <dbReference type="EMBL" id="RAI76628.1"/>
    </source>
</evidence>
<dbReference type="Proteomes" id="UP000249016">
    <property type="component" value="Unassembled WGS sequence"/>
</dbReference>
<dbReference type="PANTHER" id="PTHR12149:SF8">
    <property type="entry name" value="PROTEIN-RIBULOSAMINE 3-KINASE"/>
    <property type="match status" value="1"/>
</dbReference>
<keyword evidence="2" id="KW-0808">Transferase</keyword>
<accession>A0A327NUW3</accession>
<gene>
    <name evidence="3" type="ORF">HMF3257_25145</name>
</gene>
<reference evidence="3 4" key="1">
    <citation type="submission" date="2018-06" db="EMBL/GenBank/DDBJ databases">
        <title>Spirosoma sp. HMF3257 Genome sequencing and assembly.</title>
        <authorList>
            <person name="Kang H."/>
            <person name="Cha I."/>
            <person name="Kim H."/>
            <person name="Kang J."/>
            <person name="Joh K."/>
        </authorList>
    </citation>
    <scope>NUCLEOTIDE SEQUENCE [LARGE SCALE GENOMIC DNA]</scope>
    <source>
        <strain evidence="3 4">HMF3257</strain>
    </source>
</reference>
<dbReference type="AlphaFoldDB" id="A0A327NUW3"/>
<organism evidence="3 4">
    <name type="scientific">Spirosoma telluris</name>
    <dbReference type="NCBI Taxonomy" id="2183553"/>
    <lineage>
        <taxon>Bacteria</taxon>
        <taxon>Pseudomonadati</taxon>
        <taxon>Bacteroidota</taxon>
        <taxon>Cytophagia</taxon>
        <taxon>Cytophagales</taxon>
        <taxon>Cytophagaceae</taxon>
        <taxon>Spirosoma</taxon>
    </lineage>
</organism>
<dbReference type="Gene3D" id="3.90.1200.10">
    <property type="match status" value="1"/>
</dbReference>
<dbReference type="InterPro" id="IPR016477">
    <property type="entry name" value="Fructo-/Ketosamine-3-kinase"/>
</dbReference>
<dbReference type="Gene3D" id="3.30.200.20">
    <property type="entry name" value="Phosphorylase Kinase, domain 1"/>
    <property type="match status" value="1"/>
</dbReference>
<name>A0A327NUW3_9BACT</name>
<keyword evidence="4" id="KW-1185">Reference proteome</keyword>
<sequence>MDFWGDEQFSFFENILFSVLGQSVDIIETQFLSGGDINTAAQVFSSAGIFFIKWNHVDEPSADLPGMFESEAWGLDLLRPTSAFQIPQVIGHGRHMGKSYLILEYIDVGKPTKTYWETLGQKLTILHSYTQPKFGLTFDNYIGSLPQPNKLTDDGFDFFFDQRLLPQAGLALYKGLLSKQAYDALFRLRNRLPDLIPNERPALLHGDLWSGNILINETGLPALIDPAVYYGFREAELAFTKLFAGFDERFYDAYDEAFPLQSGFNERVSIYNLYPLLVHVNLFGSGYVSAVERILKQF</sequence>
<dbReference type="Pfam" id="PF03881">
    <property type="entry name" value="Fructosamin_kin"/>
    <property type="match status" value="1"/>
</dbReference>
<proteinExistence type="inferred from homology"/>
<dbReference type="EMBL" id="QLII01000001">
    <property type="protein sequence ID" value="RAI76628.1"/>
    <property type="molecule type" value="Genomic_DNA"/>
</dbReference>
<comment type="similarity">
    <text evidence="1 2">Belongs to the fructosamine kinase family.</text>
</comment>
<dbReference type="SUPFAM" id="SSF56112">
    <property type="entry name" value="Protein kinase-like (PK-like)"/>
    <property type="match status" value="1"/>
</dbReference>
<keyword evidence="2 3" id="KW-0418">Kinase</keyword>
<dbReference type="PANTHER" id="PTHR12149">
    <property type="entry name" value="FRUCTOSAMINE 3 KINASE-RELATED PROTEIN"/>
    <property type="match status" value="1"/>
</dbReference>
<evidence type="ECO:0000256" key="2">
    <source>
        <dbReference type="PIRNR" id="PIRNR006221"/>
    </source>
</evidence>
<evidence type="ECO:0000313" key="4">
    <source>
        <dbReference type="Proteomes" id="UP000249016"/>
    </source>
</evidence>
<protein>
    <submittedName>
        <fullName evidence="3">Ketosamine-3-kinase</fullName>
    </submittedName>
</protein>
<dbReference type="RefSeq" id="WP_111346473.1">
    <property type="nucleotide sequence ID" value="NZ_QLII01000001.1"/>
</dbReference>